<dbReference type="Pfam" id="PF03009">
    <property type="entry name" value="GDPD"/>
    <property type="match status" value="1"/>
</dbReference>
<evidence type="ECO:0000313" key="2">
    <source>
        <dbReference type="EMBL" id="VVV02815.1"/>
    </source>
</evidence>
<reference evidence="2" key="1">
    <citation type="submission" date="2019-09" db="EMBL/GenBank/DDBJ databases">
        <authorList>
            <person name="Hjerde E."/>
        </authorList>
    </citation>
    <scope>NUCLEOTIDE SEQUENCE</scope>
    <source>
        <strain evidence="2">06/09/160</strain>
    </source>
</reference>
<dbReference type="GO" id="GO:0006629">
    <property type="term" value="P:lipid metabolic process"/>
    <property type="evidence" value="ECO:0007669"/>
    <property type="project" value="InterPro"/>
</dbReference>
<dbReference type="InterPro" id="IPR017946">
    <property type="entry name" value="PLC-like_Pdiesterase_TIM-brl"/>
</dbReference>
<dbReference type="GO" id="GO:0008081">
    <property type="term" value="F:phosphoric diester hydrolase activity"/>
    <property type="evidence" value="ECO:0007669"/>
    <property type="project" value="InterPro"/>
</dbReference>
<sequence>MSKLVNSILKRWNKIIEFKRVVTDVPLGDILYKIGESKYGEAYSVIAHGGGGTLNSNTVASLYTNSKSAILDSISDGKKLIELDLAVTSDGHIVAVHSWSEVKAIIGYNGIDRQVLHNEEPLTYSEVKNIDLGNGAIPLCINEINEIFSENKDLILVTDKIREISLLVNSFNYPDRLIVEVFDIKSYELSYKFGIKNIVFNVDIRQKKIVDWVLKNKIKAVSFSARELKNHNRSYENAVKLMNYGIISLVYSSREDKFIESNLNKTISAFYTDYWSLKNKKCTIQGGNITY</sequence>
<proteinExistence type="predicted"/>
<protein>
    <recommendedName>
        <fullName evidence="1">GP-PDE domain-containing protein</fullName>
    </recommendedName>
</protein>
<dbReference type="PROSITE" id="PS51704">
    <property type="entry name" value="GP_PDE"/>
    <property type="match status" value="1"/>
</dbReference>
<evidence type="ECO:0000259" key="1">
    <source>
        <dbReference type="PROSITE" id="PS51704"/>
    </source>
</evidence>
<dbReference type="SUPFAM" id="SSF51695">
    <property type="entry name" value="PLC-like phosphodiesterases"/>
    <property type="match status" value="1"/>
</dbReference>
<dbReference type="AlphaFoldDB" id="A0A5Q4Z3X8"/>
<gene>
    <name evidence="2" type="ORF">AW0309160_00140</name>
</gene>
<dbReference type="InterPro" id="IPR030395">
    <property type="entry name" value="GP_PDE_dom"/>
</dbReference>
<feature type="domain" description="GP-PDE" evidence="1">
    <location>
        <begin position="43"/>
        <end position="291"/>
    </location>
</feature>
<dbReference type="Gene3D" id="3.20.20.190">
    <property type="entry name" value="Phosphatidylinositol (PI) phosphodiesterase"/>
    <property type="match status" value="1"/>
</dbReference>
<dbReference type="EMBL" id="LR721750">
    <property type="protein sequence ID" value="VVV02815.1"/>
    <property type="molecule type" value="Genomic_DNA"/>
</dbReference>
<name>A0A5Q4Z3X8_9GAMM</name>
<organism evidence="2">
    <name type="scientific">Aliivibrio wodanis</name>
    <dbReference type="NCBI Taxonomy" id="80852"/>
    <lineage>
        <taxon>Bacteria</taxon>
        <taxon>Pseudomonadati</taxon>
        <taxon>Pseudomonadota</taxon>
        <taxon>Gammaproteobacteria</taxon>
        <taxon>Vibrionales</taxon>
        <taxon>Vibrionaceae</taxon>
        <taxon>Aliivibrio</taxon>
    </lineage>
</organism>
<accession>A0A5Q4Z3X8</accession>